<dbReference type="AlphaFoldDB" id="H0G946"/>
<dbReference type="RefSeq" id="WP_003535638.1">
    <property type="nucleotide sequence ID" value="NZ_AGVV01000097.1"/>
</dbReference>
<dbReference type="EMBL" id="AGVV01000097">
    <property type="protein sequence ID" value="EHK74204.1"/>
    <property type="molecule type" value="Genomic_DNA"/>
</dbReference>
<reference evidence="1 2" key="1">
    <citation type="journal article" date="2012" name="J. Bacteriol.">
        <title>Draft Genome Sequence of Sinorhizobium meliloti CCNWSX0020, a Nitrogen-Fixing Symbiont with Copper Tolerance Capability Isolated from Lead-Zinc Mine Tailings.</title>
        <authorList>
            <person name="Li Z."/>
            <person name="Ma Z."/>
            <person name="Hao X."/>
            <person name="Wei G."/>
        </authorList>
    </citation>
    <scope>NUCLEOTIDE SEQUENCE [LARGE SCALE GENOMIC DNA]</scope>
    <source>
        <strain evidence="1 2">CCNWSX0020</strain>
    </source>
</reference>
<evidence type="ECO:0000313" key="1">
    <source>
        <dbReference type="EMBL" id="EHK74204.1"/>
    </source>
</evidence>
<dbReference type="PATRIC" id="fig|1107881.3.peg.6115"/>
<feature type="non-terminal residue" evidence="1">
    <location>
        <position position="1"/>
    </location>
</feature>
<evidence type="ECO:0000313" key="2">
    <source>
        <dbReference type="Proteomes" id="UP000004038"/>
    </source>
</evidence>
<sequence length="67" mass="7749">QLIRGGPYALTGLQQIWLKDFFRTVPVQRLQRQLEQLDRAVFVADPSGKAETRRDCMNLTRKFNVGT</sequence>
<organism evidence="1 2">
    <name type="scientific">Sinorhizobium meliloti CCNWSX0020</name>
    <dbReference type="NCBI Taxonomy" id="1107881"/>
    <lineage>
        <taxon>Bacteria</taxon>
        <taxon>Pseudomonadati</taxon>
        <taxon>Pseudomonadota</taxon>
        <taxon>Alphaproteobacteria</taxon>
        <taxon>Hyphomicrobiales</taxon>
        <taxon>Rhizobiaceae</taxon>
        <taxon>Sinorhizobium/Ensifer group</taxon>
        <taxon>Sinorhizobium</taxon>
    </lineage>
</organism>
<name>H0G946_RHIML</name>
<gene>
    <name evidence="1" type="ORF">SM0020_30257</name>
</gene>
<protein>
    <submittedName>
        <fullName evidence="1">Uncharacterized protein</fullName>
    </submittedName>
</protein>
<dbReference type="Proteomes" id="UP000004038">
    <property type="component" value="Unassembled WGS sequence"/>
</dbReference>
<accession>H0G946</accession>
<proteinExistence type="predicted"/>